<name>A0A8J3W286_9ACTN</name>
<sequence>MTVRRGPTVRRRRLASELRRLRERSEMTIEEVGERLAWSAAKVSRIETARVGIAAADLTRMLDLYGLDPDKRAGLQSLARTARTRGWWDAYAESLPSDYATYIQLESDASFIRGYSGMIMHGLLQTEGYAREITRSGLMGLASPVETERRVEVRMTRQNLLLREENPLRFWSVIDEAALTRRVGSAAVMREQYAKLLEFADRDNVTIQVLPAVNGAHPATAGSFAIVEFREPYDPDVVYVETMTSSLYVESDAEVYQYSLAFDHLRAMALGPDESKELIAGLIKEVG</sequence>
<dbReference type="Pfam" id="PF13560">
    <property type="entry name" value="HTH_31"/>
    <property type="match status" value="1"/>
</dbReference>
<dbReference type="InterPro" id="IPR001387">
    <property type="entry name" value="Cro/C1-type_HTH"/>
</dbReference>
<evidence type="ECO:0000313" key="2">
    <source>
        <dbReference type="EMBL" id="GIH73547.1"/>
    </source>
</evidence>
<dbReference type="GO" id="GO:0003677">
    <property type="term" value="F:DNA binding"/>
    <property type="evidence" value="ECO:0007669"/>
    <property type="project" value="InterPro"/>
</dbReference>
<proteinExistence type="predicted"/>
<comment type="caution">
    <text evidence="2">The sequence shown here is derived from an EMBL/GenBank/DDBJ whole genome shotgun (WGS) entry which is preliminary data.</text>
</comment>
<dbReference type="AlphaFoldDB" id="A0A8J3W286"/>
<gene>
    <name evidence="2" type="ORF">Mth01_58000</name>
</gene>
<dbReference type="Proteomes" id="UP000610966">
    <property type="component" value="Unassembled WGS sequence"/>
</dbReference>
<dbReference type="RefSeq" id="WP_204019180.1">
    <property type="nucleotide sequence ID" value="NZ_BOOG01000116.1"/>
</dbReference>
<protein>
    <submittedName>
        <fullName evidence="2">Transcriptional regulator</fullName>
    </submittedName>
</protein>
<accession>A0A8J3W286</accession>
<dbReference type="CDD" id="cd00093">
    <property type="entry name" value="HTH_XRE"/>
    <property type="match status" value="1"/>
</dbReference>
<organism evidence="2 3">
    <name type="scientific">Sphaerimonospora thailandensis</name>
    <dbReference type="NCBI Taxonomy" id="795644"/>
    <lineage>
        <taxon>Bacteria</taxon>
        <taxon>Bacillati</taxon>
        <taxon>Actinomycetota</taxon>
        <taxon>Actinomycetes</taxon>
        <taxon>Streptosporangiales</taxon>
        <taxon>Streptosporangiaceae</taxon>
        <taxon>Sphaerimonospora</taxon>
    </lineage>
</organism>
<evidence type="ECO:0000259" key="1">
    <source>
        <dbReference type="PROSITE" id="PS50943"/>
    </source>
</evidence>
<dbReference type="EMBL" id="BOOG01000116">
    <property type="protein sequence ID" value="GIH73547.1"/>
    <property type="molecule type" value="Genomic_DNA"/>
</dbReference>
<dbReference type="Gene3D" id="1.10.260.40">
    <property type="entry name" value="lambda repressor-like DNA-binding domains"/>
    <property type="match status" value="1"/>
</dbReference>
<dbReference type="PROSITE" id="PS50943">
    <property type="entry name" value="HTH_CROC1"/>
    <property type="match status" value="1"/>
</dbReference>
<dbReference type="SUPFAM" id="SSF47413">
    <property type="entry name" value="lambda repressor-like DNA-binding domains"/>
    <property type="match status" value="1"/>
</dbReference>
<keyword evidence="3" id="KW-1185">Reference proteome</keyword>
<feature type="domain" description="HTH cro/C1-type" evidence="1">
    <location>
        <begin position="18"/>
        <end position="72"/>
    </location>
</feature>
<dbReference type="InterPro" id="IPR043917">
    <property type="entry name" value="DUF5753"/>
</dbReference>
<reference evidence="2" key="1">
    <citation type="submission" date="2021-01" db="EMBL/GenBank/DDBJ databases">
        <title>Whole genome shotgun sequence of Sphaerimonospora thailandensis NBRC 107569.</title>
        <authorList>
            <person name="Komaki H."/>
            <person name="Tamura T."/>
        </authorList>
    </citation>
    <scope>NUCLEOTIDE SEQUENCE</scope>
    <source>
        <strain evidence="2">NBRC 107569</strain>
    </source>
</reference>
<dbReference type="Pfam" id="PF19054">
    <property type="entry name" value="DUF5753"/>
    <property type="match status" value="1"/>
</dbReference>
<dbReference type="InterPro" id="IPR010982">
    <property type="entry name" value="Lambda_DNA-bd_dom_sf"/>
</dbReference>
<dbReference type="SMART" id="SM00530">
    <property type="entry name" value="HTH_XRE"/>
    <property type="match status" value="1"/>
</dbReference>
<evidence type="ECO:0000313" key="3">
    <source>
        <dbReference type="Proteomes" id="UP000610966"/>
    </source>
</evidence>